<gene>
    <name evidence="3" type="ORF">BZA70DRAFT_15837</name>
</gene>
<protein>
    <submittedName>
        <fullName evidence="3">Histidine phosphatase superfamily</fullName>
    </submittedName>
</protein>
<comment type="caution">
    <text evidence="3">The sequence shown here is derived from an EMBL/GenBank/DDBJ whole genome shotgun (WGS) entry which is preliminary data.</text>
</comment>
<feature type="signal peptide" evidence="2">
    <location>
        <begin position="1"/>
        <end position="18"/>
    </location>
</feature>
<dbReference type="GeneID" id="90035275"/>
<dbReference type="PANTHER" id="PTHR11567:SF195">
    <property type="entry name" value="ACID PHOSPHATASE, PUTATIVE (AFU_ORTHOLOGUE AFUA_3G14570)-RELATED"/>
    <property type="match status" value="1"/>
</dbReference>
<organism evidence="3 4">
    <name type="scientific">Myxozyma melibiosi</name>
    <dbReference type="NCBI Taxonomy" id="54550"/>
    <lineage>
        <taxon>Eukaryota</taxon>
        <taxon>Fungi</taxon>
        <taxon>Dikarya</taxon>
        <taxon>Ascomycota</taxon>
        <taxon>Saccharomycotina</taxon>
        <taxon>Lipomycetes</taxon>
        <taxon>Lipomycetales</taxon>
        <taxon>Lipomycetaceae</taxon>
        <taxon>Myxozyma</taxon>
    </lineage>
</organism>
<accession>A0ABR1FCB3</accession>
<evidence type="ECO:0000256" key="2">
    <source>
        <dbReference type="SAM" id="SignalP"/>
    </source>
</evidence>
<dbReference type="Proteomes" id="UP001498771">
    <property type="component" value="Unassembled WGS sequence"/>
</dbReference>
<evidence type="ECO:0000256" key="1">
    <source>
        <dbReference type="ARBA" id="ARBA00005375"/>
    </source>
</evidence>
<proteinExistence type="inferred from homology"/>
<dbReference type="Pfam" id="PF00328">
    <property type="entry name" value="His_Phos_2"/>
    <property type="match status" value="1"/>
</dbReference>
<evidence type="ECO:0000313" key="3">
    <source>
        <dbReference type="EMBL" id="KAK7207489.1"/>
    </source>
</evidence>
<dbReference type="RefSeq" id="XP_064770522.1">
    <property type="nucleotide sequence ID" value="XM_064909763.1"/>
</dbReference>
<dbReference type="SUPFAM" id="SSF53254">
    <property type="entry name" value="Phosphoglycerate mutase-like"/>
    <property type="match status" value="1"/>
</dbReference>
<keyword evidence="2" id="KW-0732">Signal</keyword>
<dbReference type="Gene3D" id="3.40.50.1240">
    <property type="entry name" value="Phosphoglycerate mutase-like"/>
    <property type="match status" value="1"/>
</dbReference>
<evidence type="ECO:0000313" key="4">
    <source>
        <dbReference type="Proteomes" id="UP001498771"/>
    </source>
</evidence>
<dbReference type="InterPro" id="IPR029033">
    <property type="entry name" value="His_PPase_superfam"/>
</dbReference>
<reference evidence="3 4" key="1">
    <citation type="submission" date="2024-03" db="EMBL/GenBank/DDBJ databases">
        <title>Genome-scale model development and genomic sequencing of the oleaginous clade Lipomyces.</title>
        <authorList>
            <consortium name="Lawrence Berkeley National Laboratory"/>
            <person name="Czajka J.J."/>
            <person name="Han Y."/>
            <person name="Kim J."/>
            <person name="Mondo S.J."/>
            <person name="Hofstad B.A."/>
            <person name="Robles A."/>
            <person name="Haridas S."/>
            <person name="Riley R."/>
            <person name="LaButti K."/>
            <person name="Pangilinan J."/>
            <person name="Andreopoulos W."/>
            <person name="Lipzen A."/>
            <person name="Yan J."/>
            <person name="Wang M."/>
            <person name="Ng V."/>
            <person name="Grigoriev I.V."/>
            <person name="Spatafora J.W."/>
            <person name="Magnuson J.K."/>
            <person name="Baker S.E."/>
            <person name="Pomraning K.R."/>
        </authorList>
    </citation>
    <scope>NUCLEOTIDE SEQUENCE [LARGE SCALE GENOMIC DNA]</scope>
    <source>
        <strain evidence="3 4">Phaff 52-87</strain>
    </source>
</reference>
<dbReference type="InterPro" id="IPR050645">
    <property type="entry name" value="Histidine_acid_phosphatase"/>
</dbReference>
<feature type="chain" id="PRO_5047048629" evidence="2">
    <location>
        <begin position="19"/>
        <end position="469"/>
    </location>
</feature>
<dbReference type="EMBL" id="JBBJBU010000001">
    <property type="protein sequence ID" value="KAK7207489.1"/>
    <property type="molecule type" value="Genomic_DNA"/>
</dbReference>
<keyword evidence="4" id="KW-1185">Reference proteome</keyword>
<dbReference type="PANTHER" id="PTHR11567">
    <property type="entry name" value="ACID PHOSPHATASE-RELATED"/>
    <property type="match status" value="1"/>
</dbReference>
<name>A0ABR1FCB3_9ASCO</name>
<comment type="similarity">
    <text evidence="1">Belongs to the histidine acid phosphatase family.</text>
</comment>
<sequence>MALSHFSTLLACAAAVSAYTFDGITHYAPVNNSFNDLDAAFSSSSGTNGGYYNSSTVADVDYGAYNYCNMPHVRAREYKVPTGYSLEYLEVIHRHHKRTPYASNLFPKEDIPLSCDNTKMFFYAATKNGVESTSIWWKDYVDEDNPMMFVDNGFNSTCQFPQISYGGLTDSAQHGRDIWSVYGDKLKFLPTEFDPTTMSVRVTNNEITSQVAAALIKGLYPDSSDFAVYQQVASQDSLEPGYSCSWADDVRSAYQDTDAWYKHINMSQDLFDELDAISGVDSTDDDWHSWFDHYFDNLSSRTCHQLPLPCNVTNSSQCVTQEMAEQVFRLGDYEYNYIFRQAANSTVYGATHYGAFIAELVAHLKGKLDGTRSSIYRHNVAHDGSLSSLLAALQIDFLRWPGMGSEVVFELWRKDNSSQNYIRVLYGGQPLSTQTPMGVLDMVEVETFIAYLEDLVGVNGEKVYKYCTM</sequence>
<dbReference type="InterPro" id="IPR000560">
    <property type="entry name" value="His_Pase_clade-2"/>
</dbReference>